<evidence type="ECO:0000313" key="2">
    <source>
        <dbReference type="Proteomes" id="UP000824225"/>
    </source>
</evidence>
<reference evidence="1" key="2">
    <citation type="submission" date="2021-04" db="EMBL/GenBank/DDBJ databases">
        <authorList>
            <person name="Gilroy R."/>
        </authorList>
    </citation>
    <scope>NUCLEOTIDE SEQUENCE</scope>
    <source>
        <strain evidence="1">CHK186-16707</strain>
    </source>
</reference>
<dbReference type="EMBL" id="DXAN01000028">
    <property type="protein sequence ID" value="HJA09350.1"/>
    <property type="molecule type" value="Genomic_DNA"/>
</dbReference>
<dbReference type="Proteomes" id="UP000824225">
    <property type="component" value="Unassembled WGS sequence"/>
</dbReference>
<sequence length="64" mass="7351">MDRIDKEALQVSKEIAVKFIETQRLSPSNFGEVFPAIHRVVLDTILEGRTRLNRPTDADEGDRR</sequence>
<name>A0A9D2HGE5_9BACT</name>
<reference evidence="1" key="1">
    <citation type="journal article" date="2021" name="PeerJ">
        <title>Extensive microbial diversity within the chicken gut microbiome revealed by metagenomics and culture.</title>
        <authorList>
            <person name="Gilroy R."/>
            <person name="Ravi A."/>
            <person name="Getino M."/>
            <person name="Pursley I."/>
            <person name="Horton D.L."/>
            <person name="Alikhan N.F."/>
            <person name="Baker D."/>
            <person name="Gharbi K."/>
            <person name="Hall N."/>
            <person name="Watson M."/>
            <person name="Adriaenssens E.M."/>
            <person name="Foster-Nyarko E."/>
            <person name="Jarju S."/>
            <person name="Secka A."/>
            <person name="Antonio M."/>
            <person name="Oren A."/>
            <person name="Chaudhuri R.R."/>
            <person name="La Ragione R."/>
            <person name="Hildebrand F."/>
            <person name="Pallen M.J."/>
        </authorList>
    </citation>
    <scope>NUCLEOTIDE SEQUENCE</scope>
    <source>
        <strain evidence="1">CHK186-16707</strain>
    </source>
</reference>
<comment type="caution">
    <text evidence="1">The sequence shown here is derived from an EMBL/GenBank/DDBJ whole genome shotgun (WGS) entry which is preliminary data.</text>
</comment>
<gene>
    <name evidence="1" type="ORF">H9962_09220</name>
</gene>
<accession>A0A9D2HGE5</accession>
<dbReference type="AlphaFoldDB" id="A0A9D2HGE5"/>
<organism evidence="1 2">
    <name type="scientific">Candidatus Mailhella merdigallinarum</name>
    <dbReference type="NCBI Taxonomy" id="2838658"/>
    <lineage>
        <taxon>Bacteria</taxon>
        <taxon>Pseudomonadati</taxon>
        <taxon>Thermodesulfobacteriota</taxon>
        <taxon>Desulfovibrionia</taxon>
        <taxon>Desulfovibrionales</taxon>
        <taxon>Desulfovibrionaceae</taxon>
        <taxon>Mailhella</taxon>
    </lineage>
</organism>
<proteinExistence type="predicted"/>
<protein>
    <submittedName>
        <fullName evidence="1">Uncharacterized protein</fullName>
    </submittedName>
</protein>
<evidence type="ECO:0000313" key="1">
    <source>
        <dbReference type="EMBL" id="HJA09350.1"/>
    </source>
</evidence>